<proteinExistence type="predicted"/>
<keyword evidence="1" id="KW-0472">Membrane</keyword>
<dbReference type="EMBL" id="MN740314">
    <property type="protein sequence ID" value="QHT99752.1"/>
    <property type="molecule type" value="Genomic_DNA"/>
</dbReference>
<name>A0A6C0J349_9ZZZZ</name>
<keyword evidence="1" id="KW-0812">Transmembrane</keyword>
<evidence type="ECO:0000313" key="2">
    <source>
        <dbReference type="EMBL" id="QHT99752.1"/>
    </source>
</evidence>
<dbReference type="AlphaFoldDB" id="A0A6C0J349"/>
<accession>A0A6C0J349</accession>
<protein>
    <submittedName>
        <fullName evidence="2">Uncharacterized protein</fullName>
    </submittedName>
</protein>
<organism evidence="2">
    <name type="scientific">viral metagenome</name>
    <dbReference type="NCBI Taxonomy" id="1070528"/>
    <lineage>
        <taxon>unclassified sequences</taxon>
        <taxon>metagenomes</taxon>
        <taxon>organismal metagenomes</taxon>
    </lineage>
</organism>
<feature type="transmembrane region" description="Helical" evidence="1">
    <location>
        <begin position="12"/>
        <end position="36"/>
    </location>
</feature>
<reference evidence="2" key="1">
    <citation type="journal article" date="2020" name="Nature">
        <title>Giant virus diversity and host interactions through global metagenomics.</title>
        <authorList>
            <person name="Schulz F."/>
            <person name="Roux S."/>
            <person name="Paez-Espino D."/>
            <person name="Jungbluth S."/>
            <person name="Walsh D.A."/>
            <person name="Denef V.J."/>
            <person name="McMahon K.D."/>
            <person name="Konstantinidis K.T."/>
            <person name="Eloe-Fadrosh E.A."/>
            <person name="Kyrpides N.C."/>
            <person name="Woyke T."/>
        </authorList>
    </citation>
    <scope>NUCLEOTIDE SEQUENCE</scope>
    <source>
        <strain evidence="2">GVMAG-M-3300025727-45</strain>
    </source>
</reference>
<evidence type="ECO:0000256" key="1">
    <source>
        <dbReference type="SAM" id="Phobius"/>
    </source>
</evidence>
<keyword evidence="1" id="KW-1133">Transmembrane helix</keyword>
<sequence>MYIYLEKLTQSFFMVLYYMEVTLVFIIAIIVFALYLTAFKQEENFQSITDYNNLDLSLNKILRNGNPVINNVVPNEKDYNQEKVTLLQKQTSPLKELNQTMPTAMYMVENSPVFTKDNKQYYNDWRFPMAPIELAFAANPDKYVKEHPKRYPSYVYEKKLFM</sequence>